<evidence type="ECO:0000256" key="1">
    <source>
        <dbReference type="ARBA" id="ARBA00009254"/>
    </source>
</evidence>
<dbReference type="InterPro" id="IPR036049">
    <property type="entry name" value="Ribosomal_uL29_sf"/>
</dbReference>
<dbReference type="InterPro" id="IPR001854">
    <property type="entry name" value="Ribosomal_uL29"/>
</dbReference>
<evidence type="ECO:0000256" key="3">
    <source>
        <dbReference type="ARBA" id="ARBA00023274"/>
    </source>
</evidence>
<dbReference type="HAMAP" id="MF_00374">
    <property type="entry name" value="Ribosomal_uL29"/>
    <property type="match status" value="1"/>
</dbReference>
<comment type="caution">
    <text evidence="6">The sequence shown here is derived from an EMBL/GenBank/DDBJ whole genome shotgun (WGS) entry which is preliminary data.</text>
</comment>
<organism evidence="6 7">
    <name type="scientific">Porphyromonas loveana</name>
    <dbReference type="NCBI Taxonomy" id="1884669"/>
    <lineage>
        <taxon>Bacteria</taxon>
        <taxon>Pseudomonadati</taxon>
        <taxon>Bacteroidota</taxon>
        <taxon>Bacteroidia</taxon>
        <taxon>Bacteroidales</taxon>
        <taxon>Porphyromonadaceae</taxon>
        <taxon>Porphyromonas</taxon>
    </lineage>
</organism>
<dbReference type="EMBL" id="QEKY01000007">
    <property type="protein sequence ID" value="PVZ10685.1"/>
    <property type="molecule type" value="Genomic_DNA"/>
</dbReference>
<dbReference type="GO" id="GO:0003735">
    <property type="term" value="F:structural constituent of ribosome"/>
    <property type="evidence" value="ECO:0007669"/>
    <property type="project" value="InterPro"/>
</dbReference>
<keyword evidence="7" id="KW-1185">Reference proteome</keyword>
<dbReference type="GO" id="GO:0005840">
    <property type="term" value="C:ribosome"/>
    <property type="evidence" value="ECO:0007669"/>
    <property type="project" value="UniProtKB-KW"/>
</dbReference>
<keyword evidence="2 5" id="KW-0689">Ribosomal protein</keyword>
<sequence>MKIAEIKELATKELQERLDAEVAVYDQMRINHAVSPLDSPAQLKHQRRMIAQKRTVLRQRELNNK</sequence>
<dbReference type="RefSeq" id="WP_116679234.1">
    <property type="nucleotide sequence ID" value="NZ_JBGZMP010000047.1"/>
</dbReference>
<evidence type="ECO:0000313" key="6">
    <source>
        <dbReference type="EMBL" id="PVZ10685.1"/>
    </source>
</evidence>
<evidence type="ECO:0000256" key="4">
    <source>
        <dbReference type="ARBA" id="ARBA00035204"/>
    </source>
</evidence>
<reference evidence="6 7" key="1">
    <citation type="submission" date="2018-04" db="EMBL/GenBank/DDBJ databases">
        <title>Genomic Encyclopedia of Type Strains, Phase IV (KMG-IV): sequencing the most valuable type-strain genomes for metagenomic binning, comparative biology and taxonomic classification.</title>
        <authorList>
            <person name="Goeker M."/>
        </authorList>
    </citation>
    <scope>NUCLEOTIDE SEQUENCE [LARGE SCALE GENOMIC DNA]</scope>
    <source>
        <strain evidence="6 7">DSM 28520</strain>
    </source>
</reference>
<dbReference type="GeneID" id="94550681"/>
<gene>
    <name evidence="5" type="primary">rpmC</name>
    <name evidence="6" type="ORF">C7382_10750</name>
</gene>
<dbReference type="NCBIfam" id="TIGR00012">
    <property type="entry name" value="L29"/>
    <property type="match status" value="1"/>
</dbReference>
<dbReference type="Pfam" id="PF00831">
    <property type="entry name" value="Ribosomal_L29"/>
    <property type="match status" value="1"/>
</dbReference>
<dbReference type="Gene3D" id="1.10.287.310">
    <property type="match status" value="1"/>
</dbReference>
<proteinExistence type="inferred from homology"/>
<dbReference type="GO" id="GO:1990904">
    <property type="term" value="C:ribonucleoprotein complex"/>
    <property type="evidence" value="ECO:0007669"/>
    <property type="project" value="UniProtKB-KW"/>
</dbReference>
<protein>
    <recommendedName>
        <fullName evidence="4 5">Large ribosomal subunit protein uL29</fullName>
    </recommendedName>
</protein>
<comment type="similarity">
    <text evidence="1 5">Belongs to the universal ribosomal protein uL29 family.</text>
</comment>
<dbReference type="OrthoDB" id="5296761at2"/>
<dbReference type="AlphaFoldDB" id="A0A2U1FEQ3"/>
<evidence type="ECO:0000256" key="5">
    <source>
        <dbReference type="HAMAP-Rule" id="MF_00374"/>
    </source>
</evidence>
<keyword evidence="3 5" id="KW-0687">Ribonucleoprotein</keyword>
<evidence type="ECO:0000256" key="2">
    <source>
        <dbReference type="ARBA" id="ARBA00022980"/>
    </source>
</evidence>
<name>A0A2U1FEQ3_9PORP</name>
<evidence type="ECO:0000313" key="7">
    <source>
        <dbReference type="Proteomes" id="UP000245462"/>
    </source>
</evidence>
<dbReference type="GO" id="GO:0006412">
    <property type="term" value="P:translation"/>
    <property type="evidence" value="ECO:0007669"/>
    <property type="project" value="UniProtKB-UniRule"/>
</dbReference>
<dbReference type="SUPFAM" id="SSF46561">
    <property type="entry name" value="Ribosomal protein L29 (L29p)"/>
    <property type="match status" value="1"/>
</dbReference>
<dbReference type="Proteomes" id="UP000245462">
    <property type="component" value="Unassembled WGS sequence"/>
</dbReference>
<accession>A0A2U1FEQ3</accession>